<name>G3AEY3_SPAPN</name>
<reference evidence="4 5" key="1">
    <citation type="journal article" date="2011" name="Proc. Natl. Acad. Sci. U.S.A.">
        <title>Comparative genomics of xylose-fermenting fungi for enhanced biofuel production.</title>
        <authorList>
            <person name="Wohlbach D.J."/>
            <person name="Kuo A."/>
            <person name="Sato T.K."/>
            <person name="Potts K.M."/>
            <person name="Salamov A.A."/>
            <person name="LaButti K.M."/>
            <person name="Sun H."/>
            <person name="Clum A."/>
            <person name="Pangilinan J.L."/>
            <person name="Lindquist E.A."/>
            <person name="Lucas S."/>
            <person name="Lapidus A."/>
            <person name="Jin M."/>
            <person name="Gunawan C."/>
            <person name="Balan V."/>
            <person name="Dale B.E."/>
            <person name="Jeffries T.W."/>
            <person name="Zinkel R."/>
            <person name="Barry K.W."/>
            <person name="Grigoriev I.V."/>
            <person name="Gasch A.P."/>
        </authorList>
    </citation>
    <scope>NUCLEOTIDE SEQUENCE [LARGE SCALE GENOMIC DNA]</scope>
    <source>
        <strain evidence="5">NRRL Y-27907 / 11-Y1</strain>
    </source>
</reference>
<dbReference type="HOGENOM" id="CLU_015493_1_2_1"/>
<dbReference type="GeneID" id="18870680"/>
<evidence type="ECO:0000256" key="2">
    <source>
        <dbReference type="ARBA" id="ARBA00023242"/>
    </source>
</evidence>
<sequence length="570" mass="66029">MFYILDLNNLETIESTTNDNVVIPPVSLSKKVQAKDIVVGSTIRSRNGCLQCRKRKKKCDEKYPTCGSCKHRKVECHWRNGTQFRILKKEHKREAGSKKIEAVEKPDTNYCLDKLLEQCETVVTPFSLHTSEIDPIITEIQSIDNIKSPIDLDNIESPNLDDFLIHNFNLIHQPSLTPLILDNKGSNFLDAFIHKVAKDLCIGPESSNYFLKTFYQLSYTEDSISYLLCAWGGLFIDGYTDDVKSYMGKASELIEKQYNRQDNLSTYDIYVLLNYYLINIGVHICAGDVSNWYNLFKKVIKIIQDHGGLNHICKVFNYSNDIKWLISDIQYHDIMSSITFTQGTKFPMVEYNEIFTNEKILELDDYGLDPFQGCIQPIYLLLGDIITTSVEFNENSPSDSTDEDSRLAHYQLVINKYDELERRLAQCQPNINQMNGIPDEELELHLTLFETYSLTCQLCMNYQIRKIPPVSIEMQSLLLNTLKHIDILIDTKLMTSLAFPLLICGITCSSENDRLKMIQRFQKVSQDYKVANLKRMFNIVKQVWERNMDGKIYIDWNEIVQENNWHLSMC</sequence>
<evidence type="ECO:0000256" key="1">
    <source>
        <dbReference type="ARBA" id="ARBA00004123"/>
    </source>
</evidence>
<accession>G3AEY3</accession>
<dbReference type="GO" id="GO:0008270">
    <property type="term" value="F:zinc ion binding"/>
    <property type="evidence" value="ECO:0007669"/>
    <property type="project" value="InterPro"/>
</dbReference>
<evidence type="ECO:0000259" key="3">
    <source>
        <dbReference type="PROSITE" id="PS50048"/>
    </source>
</evidence>
<keyword evidence="2" id="KW-0539">Nucleus</keyword>
<keyword evidence="5" id="KW-1185">Reference proteome</keyword>
<dbReference type="PROSITE" id="PS50048">
    <property type="entry name" value="ZN2_CY6_FUNGAL_2"/>
    <property type="match status" value="1"/>
</dbReference>
<comment type="subcellular location">
    <subcellularLocation>
        <location evidence="1">Nucleus</location>
    </subcellularLocation>
</comment>
<dbReference type="OMA" id="FQGCIQP"/>
<dbReference type="eggNOG" id="ENOG502SMTS">
    <property type="taxonomic scope" value="Eukaryota"/>
</dbReference>
<dbReference type="InParanoid" id="G3AEY3"/>
<dbReference type="GO" id="GO:0045944">
    <property type="term" value="P:positive regulation of transcription by RNA polymerase II"/>
    <property type="evidence" value="ECO:0007669"/>
    <property type="project" value="TreeGrafter"/>
</dbReference>
<dbReference type="SUPFAM" id="SSF57701">
    <property type="entry name" value="Zn2/Cys6 DNA-binding domain"/>
    <property type="match status" value="1"/>
</dbReference>
<protein>
    <recommendedName>
        <fullName evidence="3">Zn(2)-C6 fungal-type domain-containing protein</fullName>
    </recommendedName>
</protein>
<dbReference type="KEGG" id="spaa:SPAPADRAFT_145253"/>
<dbReference type="OrthoDB" id="5419315at2759"/>
<dbReference type="Gene3D" id="4.10.240.10">
    <property type="entry name" value="Zn(2)-C6 fungal-type DNA-binding domain"/>
    <property type="match status" value="1"/>
</dbReference>
<dbReference type="AlphaFoldDB" id="G3AEY3"/>
<evidence type="ECO:0000313" key="4">
    <source>
        <dbReference type="EMBL" id="EGW34787.1"/>
    </source>
</evidence>
<dbReference type="EMBL" id="GL996499">
    <property type="protein sequence ID" value="EGW34787.1"/>
    <property type="molecule type" value="Genomic_DNA"/>
</dbReference>
<dbReference type="GO" id="GO:0005634">
    <property type="term" value="C:nucleus"/>
    <property type="evidence" value="ECO:0007669"/>
    <property type="project" value="UniProtKB-SubCell"/>
</dbReference>
<proteinExistence type="predicted"/>
<dbReference type="PANTHER" id="PTHR37534:SF7">
    <property type="entry name" value="TRANSCRIPTIONAL ACTIVATOR PROTEIN UGA3"/>
    <property type="match status" value="1"/>
</dbReference>
<dbReference type="GO" id="GO:0000976">
    <property type="term" value="F:transcription cis-regulatory region binding"/>
    <property type="evidence" value="ECO:0007669"/>
    <property type="project" value="TreeGrafter"/>
</dbReference>
<dbReference type="CDD" id="cd00067">
    <property type="entry name" value="GAL4"/>
    <property type="match status" value="1"/>
</dbReference>
<dbReference type="Pfam" id="PF11951">
    <property type="entry name" value="Fungal_trans_2"/>
    <property type="match status" value="1"/>
</dbReference>
<dbReference type="InterPro" id="IPR021858">
    <property type="entry name" value="Fun_TF"/>
</dbReference>
<dbReference type="PROSITE" id="PS00463">
    <property type="entry name" value="ZN2_CY6_FUNGAL_1"/>
    <property type="match status" value="1"/>
</dbReference>
<organism evidence="5">
    <name type="scientific">Spathaspora passalidarum (strain NRRL Y-27907 / 11-Y1)</name>
    <dbReference type="NCBI Taxonomy" id="619300"/>
    <lineage>
        <taxon>Eukaryota</taxon>
        <taxon>Fungi</taxon>
        <taxon>Dikarya</taxon>
        <taxon>Ascomycota</taxon>
        <taxon>Saccharomycotina</taxon>
        <taxon>Pichiomycetes</taxon>
        <taxon>Debaryomycetaceae</taxon>
        <taxon>Spathaspora</taxon>
    </lineage>
</organism>
<feature type="domain" description="Zn(2)-C6 fungal-type" evidence="3">
    <location>
        <begin position="48"/>
        <end position="78"/>
    </location>
</feature>
<dbReference type="SMART" id="SM00066">
    <property type="entry name" value="GAL4"/>
    <property type="match status" value="1"/>
</dbReference>
<evidence type="ECO:0000313" key="5">
    <source>
        <dbReference type="Proteomes" id="UP000000709"/>
    </source>
</evidence>
<gene>
    <name evidence="4" type="ORF">SPAPADRAFT_145253</name>
</gene>
<dbReference type="InterPro" id="IPR001138">
    <property type="entry name" value="Zn2Cys6_DnaBD"/>
</dbReference>
<dbReference type="Proteomes" id="UP000000709">
    <property type="component" value="Unassembled WGS sequence"/>
</dbReference>
<dbReference type="RefSeq" id="XP_007372199.1">
    <property type="nucleotide sequence ID" value="XM_007372137.1"/>
</dbReference>
<dbReference type="GO" id="GO:0000981">
    <property type="term" value="F:DNA-binding transcription factor activity, RNA polymerase II-specific"/>
    <property type="evidence" value="ECO:0007669"/>
    <property type="project" value="InterPro"/>
</dbReference>
<dbReference type="PANTHER" id="PTHR37534">
    <property type="entry name" value="TRANSCRIPTIONAL ACTIVATOR PROTEIN UGA3"/>
    <property type="match status" value="1"/>
</dbReference>
<dbReference type="Pfam" id="PF00172">
    <property type="entry name" value="Zn_clus"/>
    <property type="match status" value="1"/>
</dbReference>
<dbReference type="InterPro" id="IPR036864">
    <property type="entry name" value="Zn2-C6_fun-type_DNA-bd_sf"/>
</dbReference>